<comment type="caution">
    <text evidence="2">The sequence shown here is derived from an EMBL/GenBank/DDBJ whole genome shotgun (WGS) entry which is preliminary data.</text>
</comment>
<dbReference type="InterPro" id="IPR010093">
    <property type="entry name" value="SinI_DNA-bd"/>
</dbReference>
<dbReference type="InterPro" id="IPR041657">
    <property type="entry name" value="HTH_17"/>
</dbReference>
<keyword evidence="3" id="KW-1185">Reference proteome</keyword>
<organism evidence="2 3">
    <name type="scientific">Promicromonospora sukumoe</name>
    <dbReference type="NCBI Taxonomy" id="88382"/>
    <lineage>
        <taxon>Bacteria</taxon>
        <taxon>Bacillati</taxon>
        <taxon>Actinomycetota</taxon>
        <taxon>Actinomycetes</taxon>
        <taxon>Micrococcales</taxon>
        <taxon>Promicromonosporaceae</taxon>
        <taxon>Promicromonospora</taxon>
    </lineage>
</organism>
<dbReference type="GO" id="GO:0003677">
    <property type="term" value="F:DNA binding"/>
    <property type="evidence" value="ECO:0007669"/>
    <property type="project" value="InterPro"/>
</dbReference>
<name>A0A7W3JD32_9MICO</name>
<dbReference type="NCBIfam" id="TIGR01764">
    <property type="entry name" value="excise"/>
    <property type="match status" value="1"/>
</dbReference>
<sequence>MTTDEAADYLALSARHVRRLVAERRIAFRRFGTRVRFSLEDLNEYIEASRVVPITASGVWRDLREVS</sequence>
<proteinExistence type="predicted"/>
<dbReference type="Pfam" id="PF12728">
    <property type="entry name" value="HTH_17"/>
    <property type="match status" value="1"/>
</dbReference>
<accession>A0A7W3JD32</accession>
<reference evidence="2 3" key="1">
    <citation type="submission" date="2020-07" db="EMBL/GenBank/DDBJ databases">
        <title>Sequencing the genomes of 1000 actinobacteria strains.</title>
        <authorList>
            <person name="Klenk H.-P."/>
        </authorList>
    </citation>
    <scope>NUCLEOTIDE SEQUENCE [LARGE SCALE GENOMIC DNA]</scope>
    <source>
        <strain evidence="2 3">DSM 44121</strain>
    </source>
</reference>
<dbReference type="EMBL" id="JACGWV010000002">
    <property type="protein sequence ID" value="MBA8810632.1"/>
    <property type="molecule type" value="Genomic_DNA"/>
</dbReference>
<dbReference type="AlphaFoldDB" id="A0A7W3JD32"/>
<evidence type="ECO:0000313" key="3">
    <source>
        <dbReference type="Proteomes" id="UP000540568"/>
    </source>
</evidence>
<protein>
    <submittedName>
        <fullName evidence="2">Excisionase family DNA binding protein</fullName>
    </submittedName>
</protein>
<gene>
    <name evidence="2" type="ORF">FHX71_004608</name>
</gene>
<dbReference type="Proteomes" id="UP000540568">
    <property type="component" value="Unassembled WGS sequence"/>
</dbReference>
<feature type="domain" description="Helix-turn-helix" evidence="1">
    <location>
        <begin position="1"/>
        <end position="48"/>
    </location>
</feature>
<dbReference type="RefSeq" id="WP_344401292.1">
    <property type="nucleotide sequence ID" value="NZ_BAAATF010000014.1"/>
</dbReference>
<dbReference type="SUPFAM" id="SSF46955">
    <property type="entry name" value="Putative DNA-binding domain"/>
    <property type="match status" value="1"/>
</dbReference>
<dbReference type="InterPro" id="IPR009061">
    <property type="entry name" value="DNA-bd_dom_put_sf"/>
</dbReference>
<evidence type="ECO:0000259" key="1">
    <source>
        <dbReference type="Pfam" id="PF12728"/>
    </source>
</evidence>
<evidence type="ECO:0000313" key="2">
    <source>
        <dbReference type="EMBL" id="MBA8810632.1"/>
    </source>
</evidence>